<dbReference type="PANTHER" id="PTHR30461">
    <property type="entry name" value="DNA-INVERTASE FROM LAMBDOID PROPHAGE"/>
    <property type="match status" value="1"/>
</dbReference>
<organism evidence="7">
    <name type="scientific">Streptomyces sp. NBC_00008</name>
    <dbReference type="NCBI Taxonomy" id="2903610"/>
    <lineage>
        <taxon>Bacteria</taxon>
        <taxon>Bacillati</taxon>
        <taxon>Actinomycetota</taxon>
        <taxon>Actinomycetes</taxon>
        <taxon>Kitasatosporales</taxon>
        <taxon>Streptomycetaceae</taxon>
        <taxon>Streptomyces</taxon>
    </lineage>
</organism>
<name>A0AAU2VMR2_9ACTN</name>
<dbReference type="GO" id="GO:0000150">
    <property type="term" value="F:DNA strand exchange activity"/>
    <property type="evidence" value="ECO:0007669"/>
    <property type="project" value="InterPro"/>
</dbReference>
<dbReference type="SUPFAM" id="SSF53041">
    <property type="entry name" value="Resolvase-like"/>
    <property type="match status" value="1"/>
</dbReference>
<dbReference type="InterPro" id="IPR006118">
    <property type="entry name" value="Recombinase_CS"/>
</dbReference>
<keyword evidence="2" id="KW-0238">DNA-binding</keyword>
<evidence type="ECO:0000259" key="6">
    <source>
        <dbReference type="PROSITE" id="PS51736"/>
    </source>
</evidence>
<dbReference type="InterPro" id="IPR038109">
    <property type="entry name" value="DNA_bind_recomb_sf"/>
</dbReference>
<evidence type="ECO:0000256" key="2">
    <source>
        <dbReference type="ARBA" id="ARBA00023125"/>
    </source>
</evidence>
<dbReference type="PROSITE" id="PS51736">
    <property type="entry name" value="RECOMBINASES_3"/>
    <property type="match status" value="1"/>
</dbReference>
<dbReference type="AlphaFoldDB" id="A0AAU2VMR2"/>
<feature type="domain" description="Resolvase/invertase-type recombinase catalytic" evidence="6">
    <location>
        <begin position="25"/>
        <end position="175"/>
    </location>
</feature>
<keyword evidence="1" id="KW-0229">DNA integration</keyword>
<sequence>MQDPHVAAAAAVAAARLRSGRRALRAVDYLRVSTEEQAKGYGIASSGKKTAGYISQKDWEHVGTFADEGVSGALESRQRPELRRLMEQAWNVPRPFDIVVVNEGRAIGRTGRAFWRWVWELQEIGIFVAVVKRDYDNSTPEGESKMRKDADYAEDEREIIRERTQGGIQEKAENGGYTGGKVPYGYRVRAGRLVLDECREGRDCAAKHEACALRRGRRLYVALRDWGQAAVVLNTEGHTRRDGGPWGGQSLRQQVLSPIVLEARQVFRGSGGVKRDHDGRPVNGDPVVIPLPPVFTPAEVEELRAATKHPVRTLQKARVYTLSGRIVSPCGKRYIGGGAILRTKAYRCQGRSKAYVGAPTCSCPYLAADLVEEQTWRRVRMLLGDADRLRTMAGCQSEAAAGQCDGSGERRVELDRQIRIHRQAVAIALGVAAKEVAARDLCLKESEKAVERQIAPLQAELDVLLDSRRELKARLAESDLARERSAQLVELAATVHRMWNHLPLERQKELMAELEVEVTFLGSPRRGRNGQPCALAAWFTERHLLVPLLTDEGWTIIEPMITHRPRGVSPRLVMTGILYKARTGTSWSALPDLFGCPSTLRTYAARWRETGFWENAVRALAAAESTPLPASPEMQTRIGCSIEPRNLLSSEQRGSLSTSPLPDHGMGRAFRFRAELEPLF</sequence>
<dbReference type="Pfam" id="PF13340">
    <property type="entry name" value="DUF4096"/>
    <property type="match status" value="1"/>
</dbReference>
<feature type="active site" description="O-(5'-phospho-DNA)-serine intermediate" evidence="4 5">
    <location>
        <position position="33"/>
    </location>
</feature>
<accession>A0AAU2VMR2</accession>
<dbReference type="Gene3D" id="3.40.50.1390">
    <property type="entry name" value="Resolvase, N-terminal catalytic domain"/>
    <property type="match status" value="1"/>
</dbReference>
<evidence type="ECO:0000256" key="5">
    <source>
        <dbReference type="PROSITE-ProRule" id="PRU10137"/>
    </source>
</evidence>
<keyword evidence="3" id="KW-0233">DNA recombination</keyword>
<proteinExistence type="predicted"/>
<dbReference type="EMBL" id="CP108313">
    <property type="protein sequence ID" value="WTW68223.1"/>
    <property type="molecule type" value="Genomic_DNA"/>
</dbReference>
<gene>
    <name evidence="7" type="ORF">OG398_08055</name>
</gene>
<protein>
    <submittedName>
        <fullName evidence="7">Recombinase family protein</fullName>
    </submittedName>
</protein>
<evidence type="ECO:0000256" key="1">
    <source>
        <dbReference type="ARBA" id="ARBA00022908"/>
    </source>
</evidence>
<dbReference type="PROSITE" id="PS00397">
    <property type="entry name" value="RECOMBINASES_1"/>
    <property type="match status" value="1"/>
</dbReference>
<evidence type="ECO:0000313" key="7">
    <source>
        <dbReference type="EMBL" id="WTW68223.1"/>
    </source>
</evidence>
<evidence type="ECO:0000256" key="3">
    <source>
        <dbReference type="ARBA" id="ARBA00023172"/>
    </source>
</evidence>
<dbReference type="GO" id="GO:0015074">
    <property type="term" value="P:DNA integration"/>
    <property type="evidence" value="ECO:0007669"/>
    <property type="project" value="UniProtKB-KW"/>
</dbReference>
<reference evidence="7" key="1">
    <citation type="submission" date="2022-10" db="EMBL/GenBank/DDBJ databases">
        <title>The complete genomes of actinobacterial strains from the NBC collection.</title>
        <authorList>
            <person name="Joergensen T.S."/>
            <person name="Alvarez Arevalo M."/>
            <person name="Sterndorff E.B."/>
            <person name="Faurdal D."/>
            <person name="Vuksanovic O."/>
            <person name="Mourched A.-S."/>
            <person name="Charusanti P."/>
            <person name="Shaw S."/>
            <person name="Blin K."/>
            <person name="Weber T."/>
        </authorList>
    </citation>
    <scope>NUCLEOTIDE SEQUENCE</scope>
    <source>
        <strain evidence="7">NBC_00008</strain>
    </source>
</reference>
<dbReference type="InterPro" id="IPR006119">
    <property type="entry name" value="Resolv_N"/>
</dbReference>
<dbReference type="InterPro" id="IPR036162">
    <property type="entry name" value="Resolvase-like_N_sf"/>
</dbReference>
<dbReference type="Pfam" id="PF00239">
    <property type="entry name" value="Resolvase"/>
    <property type="match status" value="1"/>
</dbReference>
<dbReference type="InterPro" id="IPR025161">
    <property type="entry name" value="IS402-like_dom"/>
</dbReference>
<dbReference type="GO" id="GO:0003677">
    <property type="term" value="F:DNA binding"/>
    <property type="evidence" value="ECO:0007669"/>
    <property type="project" value="UniProtKB-KW"/>
</dbReference>
<dbReference type="Gene3D" id="3.90.1750.20">
    <property type="entry name" value="Putative Large Serine Recombinase, Chain B, Domain 2"/>
    <property type="match status" value="1"/>
</dbReference>
<dbReference type="PANTHER" id="PTHR30461:SF2">
    <property type="entry name" value="SERINE RECOMBINASE PINE-RELATED"/>
    <property type="match status" value="1"/>
</dbReference>
<dbReference type="CDD" id="cd00338">
    <property type="entry name" value="Ser_Recombinase"/>
    <property type="match status" value="1"/>
</dbReference>
<evidence type="ECO:0000256" key="4">
    <source>
        <dbReference type="PIRSR" id="PIRSR606118-50"/>
    </source>
</evidence>
<dbReference type="InterPro" id="IPR050639">
    <property type="entry name" value="SSR_resolvase"/>
</dbReference>
<dbReference type="SMART" id="SM00857">
    <property type="entry name" value="Resolvase"/>
    <property type="match status" value="1"/>
</dbReference>